<dbReference type="GeneID" id="24917813"/>
<evidence type="ECO:0000313" key="2">
    <source>
        <dbReference type="EMBL" id="CBK20127.2"/>
    </source>
</evidence>
<name>D8LWD8_BLAHO</name>
<dbReference type="Proteomes" id="UP000008312">
    <property type="component" value="Unassembled WGS sequence"/>
</dbReference>
<dbReference type="EMBL" id="FN668638">
    <property type="protein sequence ID" value="CBK20127.2"/>
    <property type="molecule type" value="Genomic_DNA"/>
</dbReference>
<reference evidence="2" key="1">
    <citation type="submission" date="2010-02" db="EMBL/GenBank/DDBJ databases">
        <title>Sequencing and annotation of the Blastocystis hominis genome.</title>
        <authorList>
            <person name="Wincker P."/>
        </authorList>
    </citation>
    <scope>NUCLEOTIDE SEQUENCE</scope>
    <source>
        <strain evidence="2">Singapore isolate B</strain>
    </source>
</reference>
<sequence>MVPLFVRLLRRLKSASTELTPALSAERTPSRELASVSGSARSARRSLLEVLGPFLPPLLLL</sequence>
<keyword evidence="3" id="KW-1185">Reference proteome</keyword>
<accession>D8LWD8</accession>
<proteinExistence type="predicted"/>
<feature type="region of interest" description="Disordered" evidence="1">
    <location>
        <begin position="20"/>
        <end position="40"/>
    </location>
</feature>
<dbReference type="AlphaFoldDB" id="D8LWD8"/>
<gene>
    <name evidence="2" type="ORF">GSBLH_T00000505001</name>
</gene>
<dbReference type="InParanoid" id="D8LWD8"/>
<evidence type="ECO:0000313" key="3">
    <source>
        <dbReference type="Proteomes" id="UP000008312"/>
    </source>
</evidence>
<organism evidence="2">
    <name type="scientific">Blastocystis hominis</name>
    <dbReference type="NCBI Taxonomy" id="12968"/>
    <lineage>
        <taxon>Eukaryota</taxon>
        <taxon>Sar</taxon>
        <taxon>Stramenopiles</taxon>
        <taxon>Bigyra</taxon>
        <taxon>Opalozoa</taxon>
        <taxon>Opalinata</taxon>
        <taxon>Blastocystidae</taxon>
        <taxon>Blastocystis</taxon>
    </lineage>
</organism>
<evidence type="ECO:0000256" key="1">
    <source>
        <dbReference type="SAM" id="MobiDB-lite"/>
    </source>
</evidence>
<dbReference type="RefSeq" id="XP_012894175.1">
    <property type="nucleotide sequence ID" value="XM_013038721.1"/>
</dbReference>
<protein>
    <submittedName>
        <fullName evidence="2">Uncharacterized protein</fullName>
    </submittedName>
</protein>